<protein>
    <submittedName>
        <fullName evidence="1">Uncharacterized protein</fullName>
    </submittedName>
</protein>
<accession>A0ABS0FSP8</accession>
<keyword evidence="2" id="KW-1185">Reference proteome</keyword>
<dbReference type="Proteomes" id="UP000626180">
    <property type="component" value="Unassembled WGS sequence"/>
</dbReference>
<reference evidence="1 2" key="1">
    <citation type="submission" date="2020-10" db="EMBL/GenBank/DDBJ databases">
        <title>Genome sequences of Pseudomonas isolates.</title>
        <authorList>
            <person name="Wessels L."/>
            <person name="Reich F."/>
            <person name="Hammerl J."/>
        </authorList>
    </citation>
    <scope>NUCLEOTIDE SEQUENCE [LARGE SCALE GENOMIC DNA]</scope>
    <source>
        <strain evidence="1 2">20-MO00624-0</strain>
    </source>
</reference>
<organism evidence="1 2">
    <name type="scientific">Pseudomonas luteola</name>
    <dbReference type="NCBI Taxonomy" id="47886"/>
    <lineage>
        <taxon>Bacteria</taxon>
        <taxon>Pseudomonadati</taxon>
        <taxon>Pseudomonadota</taxon>
        <taxon>Gammaproteobacteria</taxon>
        <taxon>Pseudomonadales</taxon>
        <taxon>Pseudomonadaceae</taxon>
        <taxon>Pseudomonas</taxon>
    </lineage>
</organism>
<proteinExistence type="predicted"/>
<dbReference type="RefSeq" id="WP_125913060.1">
    <property type="nucleotide sequence ID" value="NZ_CP069271.1"/>
</dbReference>
<evidence type="ECO:0000313" key="1">
    <source>
        <dbReference type="EMBL" id="MBF8643342.1"/>
    </source>
</evidence>
<evidence type="ECO:0000313" key="2">
    <source>
        <dbReference type="Proteomes" id="UP000626180"/>
    </source>
</evidence>
<sequence length="131" mass="14663">MIDVVMISMAAAKLKDSKVAWTLGQAFTNVSCRRLTGRGVMTSSIPGRLFAQEGFSKNKHRNDDETVSFELEHCVIGLVKQTRYTHRREEQAEAVQQPYLPLKDMLEPELGLLEDSALERKGGASHKMRSG</sequence>
<comment type="caution">
    <text evidence="1">The sequence shown here is derived from an EMBL/GenBank/DDBJ whole genome shotgun (WGS) entry which is preliminary data.</text>
</comment>
<dbReference type="EMBL" id="JADMCD010000016">
    <property type="protein sequence ID" value="MBF8643342.1"/>
    <property type="molecule type" value="Genomic_DNA"/>
</dbReference>
<gene>
    <name evidence="1" type="ORF">IRZ65_22005</name>
</gene>
<name>A0ABS0FSP8_PSELU</name>